<accession>A0A420WJ94</accession>
<keyword evidence="7" id="KW-1185">Reference proteome</keyword>
<dbReference type="NCBIfam" id="NF007113">
    <property type="entry name" value="PRK09562.1"/>
    <property type="match status" value="1"/>
</dbReference>
<dbReference type="InterPro" id="IPR048011">
    <property type="entry name" value="NTP-PPase_MazG-like_C"/>
</dbReference>
<name>A0A420WJ94_9PROT</name>
<dbReference type="CDD" id="cd11528">
    <property type="entry name" value="NTP-PPase_MazG_Nterm"/>
    <property type="match status" value="1"/>
</dbReference>
<evidence type="ECO:0000259" key="5">
    <source>
        <dbReference type="Pfam" id="PF03819"/>
    </source>
</evidence>
<dbReference type="Proteomes" id="UP000282211">
    <property type="component" value="Unassembled WGS sequence"/>
</dbReference>
<dbReference type="Pfam" id="PF03819">
    <property type="entry name" value="MazG"/>
    <property type="match status" value="2"/>
</dbReference>
<dbReference type="FunFam" id="1.10.287.1080:FF:000001">
    <property type="entry name" value="Nucleoside triphosphate pyrophosphohydrolase"/>
    <property type="match status" value="1"/>
</dbReference>
<gene>
    <name evidence="6" type="ORF">DES40_0391</name>
</gene>
<dbReference type="GO" id="GO:0046052">
    <property type="term" value="P:UTP catabolic process"/>
    <property type="evidence" value="ECO:0007669"/>
    <property type="project" value="TreeGrafter"/>
</dbReference>
<dbReference type="GO" id="GO:0006203">
    <property type="term" value="P:dGTP catabolic process"/>
    <property type="evidence" value="ECO:0007669"/>
    <property type="project" value="TreeGrafter"/>
</dbReference>
<dbReference type="PANTHER" id="PTHR30522:SF0">
    <property type="entry name" value="NUCLEOSIDE TRIPHOSPHATE PYROPHOSPHOHYDROLASE"/>
    <property type="match status" value="1"/>
</dbReference>
<reference evidence="6 7" key="1">
    <citation type="submission" date="2018-10" db="EMBL/GenBank/DDBJ databases">
        <title>Genomic Encyclopedia of Type Strains, Phase IV (KMG-IV): sequencing the most valuable type-strain genomes for metagenomic binning, comparative biology and taxonomic classification.</title>
        <authorList>
            <person name="Goeker M."/>
        </authorList>
    </citation>
    <scope>NUCLEOTIDE SEQUENCE [LARGE SCALE GENOMIC DNA]</scope>
    <source>
        <strain evidence="6 7">DSM 22008</strain>
    </source>
</reference>
<protein>
    <recommendedName>
        <fullName evidence="4">Nucleoside triphosphate pyrophosphohydrolase</fullName>
        <ecNumber evidence="3">3.6.1.8</ecNumber>
    </recommendedName>
</protein>
<comment type="similarity">
    <text evidence="2">Belongs to the nucleoside triphosphate pyrophosphohydrolase family.</text>
</comment>
<dbReference type="GO" id="GO:0006950">
    <property type="term" value="P:response to stress"/>
    <property type="evidence" value="ECO:0007669"/>
    <property type="project" value="UniProtKB-ARBA"/>
</dbReference>
<dbReference type="AlphaFoldDB" id="A0A420WJ94"/>
<evidence type="ECO:0000313" key="7">
    <source>
        <dbReference type="Proteomes" id="UP000282211"/>
    </source>
</evidence>
<comment type="catalytic activity">
    <reaction evidence="1">
        <text>ATP + H2O = AMP + diphosphate + H(+)</text>
        <dbReference type="Rhea" id="RHEA:14245"/>
        <dbReference type="ChEBI" id="CHEBI:15377"/>
        <dbReference type="ChEBI" id="CHEBI:15378"/>
        <dbReference type="ChEBI" id="CHEBI:30616"/>
        <dbReference type="ChEBI" id="CHEBI:33019"/>
        <dbReference type="ChEBI" id="CHEBI:456215"/>
        <dbReference type="EC" id="3.6.1.8"/>
    </reaction>
</comment>
<feature type="domain" description="NTP pyrophosphohydrolase MazG-like" evidence="5">
    <location>
        <begin position="185"/>
        <end position="241"/>
    </location>
</feature>
<organism evidence="6 7">
    <name type="scientific">Litorimonas taeanensis</name>
    <dbReference type="NCBI Taxonomy" id="568099"/>
    <lineage>
        <taxon>Bacteria</taxon>
        <taxon>Pseudomonadati</taxon>
        <taxon>Pseudomonadota</taxon>
        <taxon>Alphaproteobacteria</taxon>
        <taxon>Maricaulales</taxon>
        <taxon>Robiginitomaculaceae</taxon>
    </lineage>
</organism>
<dbReference type="InterPro" id="IPR048015">
    <property type="entry name" value="NTP-PPase_MazG-like_N"/>
</dbReference>
<sequence length="274" mass="31197">MIRPDVKSHEVKAPQNSLLSGETPYARLKNLMTRLRNECPWDSQQSFETIAPYTIEEAYEVDDAIQRKDMGELREELGDLLFQVVFHSKLAEEENAFDLDDVTNGLVEKMVRRHPHIFAEDSLPDAEDINWEKMKAAERSAKGQTSRLEGVALSLPALMRAQKLQKRAAKTGFDWPSAAPVWDKIDEEIAEVKEAIDSRDKDEIENEIGDLLFTVVNLSRKLGVDSEIALRKANAKFTSRFQNIEHQIETSANQKPIEAYSLDELEALWIKAKS</sequence>
<evidence type="ECO:0000256" key="1">
    <source>
        <dbReference type="ARBA" id="ARBA00052141"/>
    </source>
</evidence>
<dbReference type="GO" id="GO:0046047">
    <property type="term" value="P:TTP catabolic process"/>
    <property type="evidence" value="ECO:0007669"/>
    <property type="project" value="TreeGrafter"/>
</dbReference>
<dbReference type="RefSeq" id="WP_121098890.1">
    <property type="nucleotide sequence ID" value="NZ_RBII01000001.1"/>
</dbReference>
<dbReference type="PANTHER" id="PTHR30522">
    <property type="entry name" value="NUCLEOSIDE TRIPHOSPHATE PYROPHOSPHOHYDROLASE"/>
    <property type="match status" value="1"/>
</dbReference>
<dbReference type="InterPro" id="IPR004518">
    <property type="entry name" value="MazG-like_dom"/>
</dbReference>
<dbReference type="Gene3D" id="1.10.287.1080">
    <property type="entry name" value="MazG-like"/>
    <property type="match status" value="2"/>
</dbReference>
<feature type="domain" description="NTP pyrophosphohydrolase MazG-like" evidence="5">
    <location>
        <begin position="45"/>
        <end position="118"/>
    </location>
</feature>
<dbReference type="NCBIfam" id="TIGR00444">
    <property type="entry name" value="mazG"/>
    <property type="match status" value="1"/>
</dbReference>
<dbReference type="EC" id="3.6.1.8" evidence="3"/>
<evidence type="ECO:0000256" key="2">
    <source>
        <dbReference type="ARBA" id="ARBA00061115"/>
    </source>
</evidence>
<dbReference type="GO" id="GO:0046081">
    <property type="term" value="P:dUTP catabolic process"/>
    <property type="evidence" value="ECO:0007669"/>
    <property type="project" value="TreeGrafter"/>
</dbReference>
<dbReference type="InterPro" id="IPR011551">
    <property type="entry name" value="NTP_PyrPHydrolase_MazG"/>
</dbReference>
<dbReference type="EMBL" id="RBII01000001">
    <property type="protein sequence ID" value="RKQ71083.1"/>
    <property type="molecule type" value="Genomic_DNA"/>
</dbReference>
<evidence type="ECO:0000256" key="3">
    <source>
        <dbReference type="ARBA" id="ARBA00066372"/>
    </source>
</evidence>
<dbReference type="GO" id="GO:0046076">
    <property type="term" value="P:dTTP catabolic process"/>
    <property type="evidence" value="ECO:0007669"/>
    <property type="project" value="TreeGrafter"/>
</dbReference>
<dbReference type="GO" id="GO:0046061">
    <property type="term" value="P:dATP catabolic process"/>
    <property type="evidence" value="ECO:0007669"/>
    <property type="project" value="TreeGrafter"/>
</dbReference>
<dbReference type="SUPFAM" id="SSF101386">
    <property type="entry name" value="all-alpha NTP pyrophosphatases"/>
    <property type="match status" value="2"/>
</dbReference>
<dbReference type="CDD" id="cd11529">
    <property type="entry name" value="NTP-PPase_MazG_Cterm"/>
    <property type="match status" value="1"/>
</dbReference>
<dbReference type="OrthoDB" id="9808939at2"/>
<comment type="caution">
    <text evidence="6">The sequence shown here is derived from an EMBL/GenBank/DDBJ whole genome shotgun (WGS) entry which is preliminary data.</text>
</comment>
<evidence type="ECO:0000256" key="4">
    <source>
        <dbReference type="ARBA" id="ARBA00074799"/>
    </source>
</evidence>
<dbReference type="InParanoid" id="A0A420WJ94"/>
<evidence type="ECO:0000313" key="6">
    <source>
        <dbReference type="EMBL" id="RKQ71083.1"/>
    </source>
</evidence>
<proteinExistence type="inferred from homology"/>
<dbReference type="FunFam" id="1.10.287.1080:FF:000003">
    <property type="entry name" value="Nucleoside triphosphate pyrophosphohydrolase"/>
    <property type="match status" value="1"/>
</dbReference>
<dbReference type="FunCoup" id="A0A420WJ94">
    <property type="interactions" value="252"/>
</dbReference>
<dbReference type="GO" id="GO:0047693">
    <property type="term" value="F:ATP diphosphatase activity"/>
    <property type="evidence" value="ECO:0007669"/>
    <property type="project" value="UniProtKB-EC"/>
</dbReference>